<accession>A0A1Y2K300</accession>
<comment type="subcellular location">
    <subcellularLocation>
        <location evidence="1">Cell membrane</location>
        <topology evidence="1">Single-pass membrane protein</topology>
    </subcellularLocation>
</comment>
<evidence type="ECO:0000313" key="14">
    <source>
        <dbReference type="Proteomes" id="UP000194003"/>
    </source>
</evidence>
<keyword evidence="7" id="KW-0653">Protein transport</keyword>
<evidence type="ECO:0000256" key="1">
    <source>
        <dbReference type="ARBA" id="ARBA00004162"/>
    </source>
</evidence>
<dbReference type="EMBL" id="LVJN01000020">
    <property type="protein sequence ID" value="OSM02047.1"/>
    <property type="molecule type" value="Genomic_DNA"/>
</dbReference>
<keyword evidence="9" id="KW-0811">Translocation</keyword>
<evidence type="ECO:0000256" key="5">
    <source>
        <dbReference type="ARBA" id="ARBA00022475"/>
    </source>
</evidence>
<reference evidence="13 14" key="1">
    <citation type="journal article" date="2016" name="BMC Genomics">
        <title>Combined genomic and structural analyses of a cultured magnetotactic bacterium reveals its niche adaptation to a dynamic environment.</title>
        <authorList>
            <person name="Araujo A.C."/>
            <person name="Morillo V."/>
            <person name="Cypriano J."/>
            <person name="Teixeira L.C."/>
            <person name="Leao P."/>
            <person name="Lyra S."/>
            <person name="Almeida L.G."/>
            <person name="Bazylinski D.A."/>
            <person name="Vasconcellos A.T."/>
            <person name="Abreu F."/>
            <person name="Lins U."/>
        </authorList>
    </citation>
    <scope>NUCLEOTIDE SEQUENCE [LARGE SCALE GENOMIC DNA]</scope>
    <source>
        <strain evidence="13 14">IT-1</strain>
    </source>
</reference>
<feature type="region of interest" description="Disordered" evidence="11">
    <location>
        <begin position="114"/>
        <end position="139"/>
    </location>
</feature>
<evidence type="ECO:0000256" key="11">
    <source>
        <dbReference type="SAM" id="MobiDB-lite"/>
    </source>
</evidence>
<evidence type="ECO:0000256" key="12">
    <source>
        <dbReference type="SAM" id="Phobius"/>
    </source>
</evidence>
<evidence type="ECO:0000256" key="6">
    <source>
        <dbReference type="ARBA" id="ARBA00022692"/>
    </source>
</evidence>
<dbReference type="STRING" id="1434232.MAIT1_02131"/>
<feature type="compositionally biased region" description="Basic and acidic residues" evidence="11">
    <location>
        <begin position="127"/>
        <end position="139"/>
    </location>
</feature>
<dbReference type="NCBIfam" id="TIGR00739">
    <property type="entry name" value="yajC"/>
    <property type="match status" value="1"/>
</dbReference>
<comment type="caution">
    <text evidence="13">The sequence shown here is derived from an EMBL/GenBank/DDBJ whole genome shotgun (WGS) entry which is preliminary data.</text>
</comment>
<keyword evidence="10 12" id="KW-0472">Membrane</keyword>
<dbReference type="SMART" id="SM01323">
    <property type="entry name" value="YajC"/>
    <property type="match status" value="1"/>
</dbReference>
<dbReference type="PANTHER" id="PTHR33909:SF1">
    <property type="entry name" value="SEC TRANSLOCON ACCESSORY COMPLEX SUBUNIT YAJC"/>
    <property type="match status" value="1"/>
</dbReference>
<evidence type="ECO:0000256" key="7">
    <source>
        <dbReference type="ARBA" id="ARBA00022927"/>
    </source>
</evidence>
<dbReference type="InterPro" id="IPR003849">
    <property type="entry name" value="Preprotein_translocase_YajC"/>
</dbReference>
<keyword evidence="4" id="KW-0813">Transport</keyword>
<dbReference type="Proteomes" id="UP000194003">
    <property type="component" value="Unassembled WGS sequence"/>
</dbReference>
<evidence type="ECO:0000256" key="3">
    <source>
        <dbReference type="ARBA" id="ARBA00014962"/>
    </source>
</evidence>
<evidence type="ECO:0000313" key="13">
    <source>
        <dbReference type="EMBL" id="OSM02047.1"/>
    </source>
</evidence>
<name>A0A1Y2K300_9PROT</name>
<dbReference type="GO" id="GO:0015031">
    <property type="term" value="P:protein transport"/>
    <property type="evidence" value="ECO:0007669"/>
    <property type="project" value="UniProtKB-KW"/>
</dbReference>
<protein>
    <recommendedName>
        <fullName evidence="3">Sec translocon accessory complex subunit YajC</fullName>
    </recommendedName>
</protein>
<organism evidence="13 14">
    <name type="scientific">Magnetofaba australis IT-1</name>
    <dbReference type="NCBI Taxonomy" id="1434232"/>
    <lineage>
        <taxon>Bacteria</taxon>
        <taxon>Pseudomonadati</taxon>
        <taxon>Pseudomonadota</taxon>
        <taxon>Magnetococcia</taxon>
        <taxon>Magnetococcales</taxon>
        <taxon>Magnetococcaceae</taxon>
        <taxon>Magnetofaba</taxon>
    </lineage>
</organism>
<proteinExistence type="inferred from homology"/>
<dbReference type="AlphaFoldDB" id="A0A1Y2K300"/>
<sequence>MTDLLISSAYAQDAGAAPAGGGIEGLVLMALMFAVLYFLMIRPQQKQQKQHKEMVANLSRGDRVVTTGGLIGVIHRVEESEIQLEVAMVDLGGKDKSPVRVRVRRDMVGGMVAKNVGGASAAEEPAEDKSKEKDTPTVS</sequence>
<comment type="similarity">
    <text evidence="2">Belongs to the YajC family.</text>
</comment>
<feature type="transmembrane region" description="Helical" evidence="12">
    <location>
        <begin position="20"/>
        <end position="40"/>
    </location>
</feature>
<evidence type="ECO:0000256" key="2">
    <source>
        <dbReference type="ARBA" id="ARBA00006742"/>
    </source>
</evidence>
<keyword evidence="14" id="KW-1185">Reference proteome</keyword>
<keyword evidence="8 12" id="KW-1133">Transmembrane helix</keyword>
<dbReference type="Pfam" id="PF02699">
    <property type="entry name" value="YajC"/>
    <property type="match status" value="1"/>
</dbReference>
<dbReference type="OrthoDB" id="9811406at2"/>
<evidence type="ECO:0000256" key="4">
    <source>
        <dbReference type="ARBA" id="ARBA00022448"/>
    </source>
</evidence>
<keyword evidence="5" id="KW-1003">Cell membrane</keyword>
<dbReference type="GO" id="GO:0005886">
    <property type="term" value="C:plasma membrane"/>
    <property type="evidence" value="ECO:0007669"/>
    <property type="project" value="UniProtKB-SubCell"/>
</dbReference>
<gene>
    <name evidence="13" type="ORF">MAIT1_02131</name>
</gene>
<dbReference type="PANTHER" id="PTHR33909">
    <property type="entry name" value="SEC TRANSLOCON ACCESSORY COMPLEX SUBUNIT YAJC"/>
    <property type="match status" value="1"/>
</dbReference>
<dbReference type="PRINTS" id="PR01853">
    <property type="entry name" value="YAJCTRNLCASE"/>
</dbReference>
<keyword evidence="6 12" id="KW-0812">Transmembrane</keyword>
<evidence type="ECO:0000256" key="9">
    <source>
        <dbReference type="ARBA" id="ARBA00023010"/>
    </source>
</evidence>
<dbReference type="RefSeq" id="WP_085444543.1">
    <property type="nucleotide sequence ID" value="NZ_LVJN01000020.1"/>
</dbReference>
<evidence type="ECO:0000256" key="10">
    <source>
        <dbReference type="ARBA" id="ARBA00023136"/>
    </source>
</evidence>
<evidence type="ECO:0000256" key="8">
    <source>
        <dbReference type="ARBA" id="ARBA00022989"/>
    </source>
</evidence>